<dbReference type="EMBL" id="BBMZ01000008">
    <property type="protein sequence ID" value="GAL57847.1"/>
    <property type="molecule type" value="Genomic_DNA"/>
</dbReference>
<sequence>MSIYKNNKLKFIAGEPGTGKGVHIKTEIFNNPHKRFLIVQPTKELIDEFSKDILDAVIVHTGTYSSDLLTEIHKQLSSTKPCVMFITDKMYYRIDLYRLMGWTIFIDDCVDFCNVISRNKSNQDNIEAVYEKMFITGDYIEIEGDGGDLDRMYRTYDLCPIENISQDLQDAWKHYKQLDMYHRKGIYEESLNEKYNKVILWGDYDIAQYTDHQYNLDITYLANNFEQTLLYKANKEKFIQVHYNKTFKENNNSRIVMNYFMKDEKFGLSKSIMKNQKATIDKIEKYITDNVSNYYWTINNDEEITFSLSGKKIGCNQRGINTLMDYTSAVFMAAMNPSDVVVPHYNAIWGLESTDLVNQWTYETLNQFVYRGIVRNYSSDEVMNVYVFDEVTAHTMQGAKYNYINLGLTKVRKEAGRPKGTVKGDKVLATRFANFKARNKSKPDFKKRFYDWRNEQEQYADQHGLEWLEQLDYYQNVLSF</sequence>
<dbReference type="eggNOG" id="ENOG5030KCU">
    <property type="taxonomic scope" value="Bacteria"/>
</dbReference>
<dbReference type="STRING" id="1115515.EV102420_08_03100"/>
<dbReference type="AlphaFoldDB" id="A0A090VRT1"/>
<organism evidence="1 2">
    <name type="scientific">Pseudescherichia vulneris NBRC 102420</name>
    <dbReference type="NCBI Taxonomy" id="1115515"/>
    <lineage>
        <taxon>Bacteria</taxon>
        <taxon>Pseudomonadati</taxon>
        <taxon>Pseudomonadota</taxon>
        <taxon>Gammaproteobacteria</taxon>
        <taxon>Enterobacterales</taxon>
        <taxon>Enterobacteriaceae</taxon>
        <taxon>Pseudescherichia</taxon>
    </lineage>
</organism>
<name>A0A090VRT1_PSEVU</name>
<keyword evidence="2" id="KW-1185">Reference proteome</keyword>
<proteinExistence type="predicted"/>
<comment type="caution">
    <text evidence="1">The sequence shown here is derived from an EMBL/GenBank/DDBJ whole genome shotgun (WGS) entry which is preliminary data.</text>
</comment>
<dbReference type="RefSeq" id="WP_042390486.1">
    <property type="nucleotide sequence ID" value="NZ_BBMZ01000008.1"/>
</dbReference>
<gene>
    <name evidence="1" type="ORF">EV102420_08_03100</name>
</gene>
<reference evidence="1 2" key="1">
    <citation type="submission" date="2014-09" db="EMBL/GenBank/DDBJ databases">
        <title>Whole genome shotgun sequence of Escherichia vulneris NBRC 102420.</title>
        <authorList>
            <person name="Yoshida Y."/>
            <person name="Hosoyama A."/>
            <person name="Tsuchikane K."/>
            <person name="Ohji S."/>
            <person name="Ichikawa N."/>
            <person name="Kimura A."/>
            <person name="Yamazoe A."/>
            <person name="Ezaki T."/>
            <person name="Fujita N."/>
        </authorList>
    </citation>
    <scope>NUCLEOTIDE SEQUENCE [LARGE SCALE GENOMIC DNA]</scope>
    <source>
        <strain evidence="1 2">NBRC 102420</strain>
    </source>
</reference>
<accession>A0A090VRT1</accession>
<dbReference type="OrthoDB" id="6625042at2"/>
<evidence type="ECO:0000313" key="2">
    <source>
        <dbReference type="Proteomes" id="UP000029462"/>
    </source>
</evidence>
<dbReference type="Proteomes" id="UP000029462">
    <property type="component" value="Unassembled WGS sequence"/>
</dbReference>
<evidence type="ECO:0000313" key="1">
    <source>
        <dbReference type="EMBL" id="GAL57847.1"/>
    </source>
</evidence>
<protein>
    <submittedName>
        <fullName evidence="1">Uncharacterized protein</fullName>
    </submittedName>
</protein>